<gene>
    <name evidence="2" type="ORF">Fot_01620</name>
</gene>
<dbReference type="Proteomes" id="UP001604277">
    <property type="component" value="Unassembled WGS sequence"/>
</dbReference>
<evidence type="ECO:0000313" key="3">
    <source>
        <dbReference type="Proteomes" id="UP001604277"/>
    </source>
</evidence>
<reference evidence="3" key="1">
    <citation type="submission" date="2024-07" db="EMBL/GenBank/DDBJ databases">
        <title>Two chromosome-level genome assemblies of Korean endemic species Abeliophyllum distichum and Forsythia ovata (Oleaceae).</title>
        <authorList>
            <person name="Jang H."/>
        </authorList>
    </citation>
    <scope>NUCLEOTIDE SEQUENCE [LARGE SCALE GENOMIC DNA]</scope>
</reference>
<keyword evidence="3" id="KW-1185">Reference proteome</keyword>
<name>A0ABD1X527_9LAMI</name>
<dbReference type="EMBL" id="JBFOLJ010000001">
    <property type="protein sequence ID" value="KAL2556881.1"/>
    <property type="molecule type" value="Genomic_DNA"/>
</dbReference>
<comment type="caution">
    <text evidence="2">The sequence shown here is derived from an EMBL/GenBank/DDBJ whole genome shotgun (WGS) entry which is preliminary data.</text>
</comment>
<dbReference type="PANTHER" id="PTHR33318:SF4">
    <property type="entry name" value="OS04G0511700 PROTEIN"/>
    <property type="match status" value="1"/>
</dbReference>
<protein>
    <submittedName>
        <fullName evidence="2">Uncharacterized protein</fullName>
    </submittedName>
</protein>
<sequence>MGCFLGCFSGANDPKRGKKRTNRVISKQQNKVFQNVQQQSIISAEQRITEITPTNLVTELQNKPEGEEQLSPNPRKRVTFDSNVTTYEHVLVDESTDSLRGDDKAFEKEKEESLKTPSQLDDSLSEEDTSVISSVSQR</sequence>
<proteinExistence type="predicted"/>
<dbReference type="InterPro" id="IPR039300">
    <property type="entry name" value="JASON"/>
</dbReference>
<dbReference type="PANTHER" id="PTHR33318">
    <property type="entry name" value="ASPARTYL/GLUTAMYL-TRNA(ASN/GLN) AMIDOTRANSFERASE SUBUNIT"/>
    <property type="match status" value="1"/>
</dbReference>
<feature type="compositionally biased region" description="Basic and acidic residues" evidence="1">
    <location>
        <begin position="97"/>
        <end position="114"/>
    </location>
</feature>
<feature type="region of interest" description="Disordered" evidence="1">
    <location>
        <begin position="95"/>
        <end position="138"/>
    </location>
</feature>
<feature type="region of interest" description="Disordered" evidence="1">
    <location>
        <begin position="58"/>
        <end position="82"/>
    </location>
</feature>
<organism evidence="2 3">
    <name type="scientific">Forsythia ovata</name>
    <dbReference type="NCBI Taxonomy" id="205694"/>
    <lineage>
        <taxon>Eukaryota</taxon>
        <taxon>Viridiplantae</taxon>
        <taxon>Streptophyta</taxon>
        <taxon>Embryophyta</taxon>
        <taxon>Tracheophyta</taxon>
        <taxon>Spermatophyta</taxon>
        <taxon>Magnoliopsida</taxon>
        <taxon>eudicotyledons</taxon>
        <taxon>Gunneridae</taxon>
        <taxon>Pentapetalae</taxon>
        <taxon>asterids</taxon>
        <taxon>lamiids</taxon>
        <taxon>Lamiales</taxon>
        <taxon>Oleaceae</taxon>
        <taxon>Forsythieae</taxon>
        <taxon>Forsythia</taxon>
    </lineage>
</organism>
<evidence type="ECO:0000256" key="1">
    <source>
        <dbReference type="SAM" id="MobiDB-lite"/>
    </source>
</evidence>
<evidence type="ECO:0000313" key="2">
    <source>
        <dbReference type="EMBL" id="KAL2556881.1"/>
    </source>
</evidence>
<accession>A0ABD1X527</accession>
<dbReference type="AlphaFoldDB" id="A0ABD1X527"/>